<dbReference type="EMBL" id="KV423941">
    <property type="protein sequence ID" value="KZT59395.1"/>
    <property type="molecule type" value="Genomic_DNA"/>
</dbReference>
<dbReference type="InterPro" id="IPR003578">
    <property type="entry name" value="Small_GTPase_Rho"/>
</dbReference>
<dbReference type="SMART" id="SM00174">
    <property type="entry name" value="RHO"/>
    <property type="match status" value="1"/>
</dbReference>
<dbReference type="Pfam" id="PF00071">
    <property type="entry name" value="Ras"/>
    <property type="match status" value="1"/>
</dbReference>
<dbReference type="SMART" id="SM00173">
    <property type="entry name" value="RAS"/>
    <property type="match status" value="1"/>
</dbReference>
<dbReference type="InParanoid" id="A0A165HK05"/>
<dbReference type="FunFam" id="3.40.50.300:FF:002060">
    <property type="entry name" value="Rho family GTPase"/>
    <property type="match status" value="1"/>
</dbReference>
<dbReference type="PROSITE" id="PS51420">
    <property type="entry name" value="RHO"/>
    <property type="match status" value="1"/>
</dbReference>
<protein>
    <submittedName>
        <fullName evidence="6">Small GTPase-binding protein</fullName>
    </submittedName>
</protein>
<dbReference type="STRING" id="1353952.A0A165HK05"/>
<dbReference type="Gene3D" id="3.40.50.300">
    <property type="entry name" value="P-loop containing nucleotide triphosphate hydrolases"/>
    <property type="match status" value="1"/>
</dbReference>
<evidence type="ECO:0000256" key="5">
    <source>
        <dbReference type="ARBA" id="ARBA00023136"/>
    </source>
</evidence>
<organism evidence="6 7">
    <name type="scientific">Calocera cornea HHB12733</name>
    <dbReference type="NCBI Taxonomy" id="1353952"/>
    <lineage>
        <taxon>Eukaryota</taxon>
        <taxon>Fungi</taxon>
        <taxon>Dikarya</taxon>
        <taxon>Basidiomycota</taxon>
        <taxon>Agaricomycotina</taxon>
        <taxon>Dacrymycetes</taxon>
        <taxon>Dacrymycetales</taxon>
        <taxon>Dacrymycetaceae</taxon>
        <taxon>Calocera</taxon>
    </lineage>
</organism>
<evidence type="ECO:0000256" key="1">
    <source>
        <dbReference type="ARBA" id="ARBA00004370"/>
    </source>
</evidence>
<accession>A0A165HK05</accession>
<keyword evidence="7" id="KW-1185">Reference proteome</keyword>
<dbReference type="InterPro" id="IPR027417">
    <property type="entry name" value="P-loop_NTPase"/>
</dbReference>
<dbReference type="GO" id="GO:0003924">
    <property type="term" value="F:GTPase activity"/>
    <property type="evidence" value="ECO:0007669"/>
    <property type="project" value="InterPro"/>
</dbReference>
<keyword evidence="5" id="KW-0472">Membrane</keyword>
<evidence type="ECO:0000256" key="2">
    <source>
        <dbReference type="ARBA" id="ARBA00022481"/>
    </source>
</evidence>
<dbReference type="PANTHER" id="PTHR24072">
    <property type="entry name" value="RHO FAMILY GTPASE"/>
    <property type="match status" value="1"/>
</dbReference>
<comment type="subcellular location">
    <subcellularLocation>
        <location evidence="1">Membrane</location>
    </subcellularLocation>
</comment>
<evidence type="ECO:0000256" key="4">
    <source>
        <dbReference type="ARBA" id="ARBA00023134"/>
    </source>
</evidence>
<reference evidence="6 7" key="1">
    <citation type="journal article" date="2016" name="Mol. Biol. Evol.">
        <title>Comparative Genomics of Early-Diverging Mushroom-Forming Fungi Provides Insights into the Origins of Lignocellulose Decay Capabilities.</title>
        <authorList>
            <person name="Nagy L.G."/>
            <person name="Riley R."/>
            <person name="Tritt A."/>
            <person name="Adam C."/>
            <person name="Daum C."/>
            <person name="Floudas D."/>
            <person name="Sun H."/>
            <person name="Yadav J.S."/>
            <person name="Pangilinan J."/>
            <person name="Larsson K.H."/>
            <person name="Matsuura K."/>
            <person name="Barry K."/>
            <person name="Labutti K."/>
            <person name="Kuo R."/>
            <person name="Ohm R.A."/>
            <person name="Bhattacharya S.S."/>
            <person name="Shirouzu T."/>
            <person name="Yoshinaga Y."/>
            <person name="Martin F.M."/>
            <person name="Grigoriev I.V."/>
            <person name="Hibbett D.S."/>
        </authorList>
    </citation>
    <scope>NUCLEOTIDE SEQUENCE [LARGE SCALE GENOMIC DNA]</scope>
    <source>
        <strain evidence="6 7">HHB12733</strain>
    </source>
</reference>
<evidence type="ECO:0000256" key="3">
    <source>
        <dbReference type="ARBA" id="ARBA00022741"/>
    </source>
</evidence>
<dbReference type="GO" id="GO:0016020">
    <property type="term" value="C:membrane"/>
    <property type="evidence" value="ECO:0007669"/>
    <property type="project" value="UniProtKB-SubCell"/>
</dbReference>
<evidence type="ECO:0000313" key="6">
    <source>
        <dbReference type="EMBL" id="KZT59395.1"/>
    </source>
</evidence>
<dbReference type="InterPro" id="IPR001806">
    <property type="entry name" value="Small_GTPase"/>
</dbReference>
<dbReference type="InterPro" id="IPR005225">
    <property type="entry name" value="Small_GTP-bd"/>
</dbReference>
<proteinExistence type="predicted"/>
<dbReference type="GO" id="GO:0007264">
    <property type="term" value="P:small GTPase-mediated signal transduction"/>
    <property type="evidence" value="ECO:0007669"/>
    <property type="project" value="InterPro"/>
</dbReference>
<dbReference type="OrthoDB" id="8830751at2759"/>
<dbReference type="AlphaFoldDB" id="A0A165HK05"/>
<keyword evidence="3" id="KW-0547">Nucleotide-binding</keyword>
<evidence type="ECO:0000313" key="7">
    <source>
        <dbReference type="Proteomes" id="UP000076842"/>
    </source>
</evidence>
<keyword evidence="4" id="KW-0342">GTP-binding</keyword>
<dbReference type="PROSITE" id="PS51421">
    <property type="entry name" value="RAS"/>
    <property type="match status" value="1"/>
</dbReference>
<keyword evidence="2" id="KW-0488">Methylation</keyword>
<dbReference type="SMART" id="SM00175">
    <property type="entry name" value="RAB"/>
    <property type="match status" value="1"/>
</dbReference>
<name>A0A165HK05_9BASI</name>
<dbReference type="PROSITE" id="PS51419">
    <property type="entry name" value="RAB"/>
    <property type="match status" value="1"/>
</dbReference>
<dbReference type="Proteomes" id="UP000076842">
    <property type="component" value="Unassembled WGS sequence"/>
</dbReference>
<dbReference type="GO" id="GO:0005525">
    <property type="term" value="F:GTP binding"/>
    <property type="evidence" value="ECO:0007669"/>
    <property type="project" value="UniProtKB-KW"/>
</dbReference>
<dbReference type="PRINTS" id="PR00449">
    <property type="entry name" value="RASTRNSFRMNG"/>
</dbReference>
<gene>
    <name evidence="6" type="ORF">CALCODRAFT_493743</name>
</gene>
<sequence>MVFCTGELPYMFAPHVFESHVSDIEVDGKHVKLDIWDTVGSEEYDRVRALAYPDADVILICFGIDNPDSLDHVHEKWIPEAMHLCPGRPIILAGCKKDLRHDPKVIEWLGKSSKHPVTHPEGMAVAQKINAVQYLECAAKQNEGVNEVFECAARTALLTRKDEKARPKCIIS</sequence>
<dbReference type="NCBIfam" id="TIGR00231">
    <property type="entry name" value="small_GTP"/>
    <property type="match status" value="1"/>
</dbReference>
<dbReference type="SUPFAM" id="SSF52540">
    <property type="entry name" value="P-loop containing nucleoside triphosphate hydrolases"/>
    <property type="match status" value="1"/>
</dbReference>